<dbReference type="InterPro" id="IPR023696">
    <property type="entry name" value="Ureohydrolase_dom_sf"/>
</dbReference>
<comment type="cofactor">
    <cofactor evidence="5">
        <name>Mn(2+)</name>
        <dbReference type="ChEBI" id="CHEBI:29035"/>
    </cofactor>
    <text evidence="5">Binds 2 manganese ions per subunit.</text>
</comment>
<keyword evidence="1 5" id="KW-0479">Metal-binding</keyword>
<evidence type="ECO:0000256" key="5">
    <source>
        <dbReference type="HAMAP-Rule" id="MF_00737"/>
    </source>
</evidence>
<keyword evidence="4 5" id="KW-0464">Manganese</keyword>
<feature type="binding site" evidence="5">
    <location>
        <position position="149"/>
    </location>
    <ligand>
        <name>Mn(2+)</name>
        <dbReference type="ChEBI" id="CHEBI:29035"/>
        <label>1</label>
    </ligand>
</feature>
<dbReference type="NCBIfam" id="TIGR01227">
    <property type="entry name" value="hutG"/>
    <property type="match status" value="1"/>
</dbReference>
<dbReference type="InterPro" id="IPR005923">
    <property type="entry name" value="HutG"/>
</dbReference>
<evidence type="ECO:0000313" key="9">
    <source>
        <dbReference type="EMBL" id="MBQ0935946.1"/>
    </source>
</evidence>
<evidence type="ECO:0000256" key="3">
    <source>
        <dbReference type="ARBA" id="ARBA00022808"/>
    </source>
</evidence>
<sequence>MDRMEHSFEWQGRIDAEETGDSRRWHQVMQAWGPGATSGCALIGFAVDEGVRRNGGRPGAAEGPAACRKFLANMPLMGEPALWDAGDVRCDGGALEAAQARLAGQVAASLQQGCLPLVMGGGHEVAWGTFQGLLQGRPEVQRWLIINLDAHFDLRYAAAANSGTPFLQIQQRCQALGLPFDYRVLGISRYANTRALFDRAQALGVRYWLDEDLQDAPGLAAAQQALAQDLAACEAVYLTACLDVLPGAQAPGVSAPSPLGVPLAAVEAVVAQVVASGKLAAFDVAELNPSLDRDGLTARIAARLIAKVARR</sequence>
<proteinExistence type="inferred from homology"/>
<organism evidence="9 10">
    <name type="scientific">Ideonella paludis</name>
    <dbReference type="NCBI Taxonomy" id="1233411"/>
    <lineage>
        <taxon>Bacteria</taxon>
        <taxon>Pseudomonadati</taxon>
        <taxon>Pseudomonadota</taxon>
        <taxon>Betaproteobacteria</taxon>
        <taxon>Burkholderiales</taxon>
        <taxon>Sphaerotilaceae</taxon>
        <taxon>Ideonella</taxon>
    </lineage>
</organism>
<gene>
    <name evidence="5 9" type="primary">hutG</name>
    <name evidence="9" type="ORF">KAK11_11465</name>
</gene>
<name>A0ABS5DYP3_9BURK</name>
<comment type="caution">
    <text evidence="9">The sequence shown here is derived from an EMBL/GenBank/DDBJ whole genome shotgun (WGS) entry which is preliminary data.</text>
</comment>
<feature type="binding site" evidence="5">
    <location>
        <position position="243"/>
    </location>
    <ligand>
        <name>Mn(2+)</name>
        <dbReference type="ChEBI" id="CHEBI:29035"/>
        <label>2</label>
    </ligand>
</feature>
<feature type="binding site" evidence="5">
    <location>
        <position position="241"/>
    </location>
    <ligand>
        <name>Mn(2+)</name>
        <dbReference type="ChEBI" id="CHEBI:29035"/>
        <label>2</label>
    </ligand>
</feature>
<evidence type="ECO:0000256" key="4">
    <source>
        <dbReference type="ARBA" id="ARBA00023211"/>
    </source>
</evidence>
<dbReference type="PANTHER" id="PTHR11358">
    <property type="entry name" value="ARGINASE/AGMATINASE"/>
    <property type="match status" value="1"/>
</dbReference>
<feature type="binding site" evidence="5">
    <location>
        <position position="153"/>
    </location>
    <ligand>
        <name>Mn(2+)</name>
        <dbReference type="ChEBI" id="CHEBI:29035"/>
        <label>1</label>
    </ligand>
</feature>
<dbReference type="CDD" id="cd09988">
    <property type="entry name" value="Formimidoylglutamase"/>
    <property type="match status" value="1"/>
</dbReference>
<comment type="pathway">
    <text evidence="5">Amino-acid degradation; L-histidine degradation into L-glutamate; L-glutamate from N-formimidoyl-L-glutamate (hydrolase route): step 1/1.</text>
</comment>
<evidence type="ECO:0000256" key="8">
    <source>
        <dbReference type="SAM" id="MobiDB-lite"/>
    </source>
</evidence>
<feature type="binding site" evidence="5">
    <location>
        <position position="151"/>
    </location>
    <ligand>
        <name>Mn(2+)</name>
        <dbReference type="ChEBI" id="CHEBI:29035"/>
        <label>2</label>
    </ligand>
</feature>
<accession>A0ABS5DYP3</accession>
<evidence type="ECO:0000313" key="10">
    <source>
        <dbReference type="Proteomes" id="UP000672097"/>
    </source>
</evidence>
<protein>
    <recommendedName>
        <fullName evidence="5 6">Formimidoylglutamase</fullName>
        <ecNumber evidence="5 6">3.5.3.8</ecNumber>
    </recommendedName>
    <alternativeName>
        <fullName evidence="5">Formiminoglutamase</fullName>
    </alternativeName>
    <alternativeName>
        <fullName evidence="5">Formiminoglutamate hydrolase</fullName>
    </alternativeName>
</protein>
<dbReference type="PIRSF" id="PIRSF036979">
    <property type="entry name" value="Arginase"/>
    <property type="match status" value="1"/>
</dbReference>
<comment type="similarity">
    <text evidence="5 7">Belongs to the arginase family.</text>
</comment>
<evidence type="ECO:0000256" key="7">
    <source>
        <dbReference type="PROSITE-ProRule" id="PRU00742"/>
    </source>
</evidence>
<dbReference type="Gene3D" id="3.40.800.10">
    <property type="entry name" value="Ureohydrolase domain"/>
    <property type="match status" value="1"/>
</dbReference>
<evidence type="ECO:0000256" key="2">
    <source>
        <dbReference type="ARBA" id="ARBA00022801"/>
    </source>
</evidence>
<feature type="region of interest" description="Disordered" evidence="8">
    <location>
        <begin position="1"/>
        <end position="22"/>
    </location>
</feature>
<comment type="catalytic activity">
    <reaction evidence="5">
        <text>N-formimidoyl-L-glutamate + H2O = formamide + L-glutamate</text>
        <dbReference type="Rhea" id="RHEA:22492"/>
        <dbReference type="ChEBI" id="CHEBI:15377"/>
        <dbReference type="ChEBI" id="CHEBI:16397"/>
        <dbReference type="ChEBI" id="CHEBI:29985"/>
        <dbReference type="ChEBI" id="CHEBI:58928"/>
        <dbReference type="EC" id="3.5.3.8"/>
    </reaction>
</comment>
<feature type="binding site" evidence="5">
    <location>
        <position position="149"/>
    </location>
    <ligand>
        <name>Mn(2+)</name>
        <dbReference type="ChEBI" id="CHEBI:29035"/>
        <label>2</label>
    </ligand>
</feature>
<evidence type="ECO:0000256" key="6">
    <source>
        <dbReference type="NCBIfam" id="TIGR01227"/>
    </source>
</evidence>
<feature type="binding site" evidence="5">
    <location>
        <position position="123"/>
    </location>
    <ligand>
        <name>Mn(2+)</name>
        <dbReference type="ChEBI" id="CHEBI:29035"/>
        <label>1</label>
    </ligand>
</feature>
<comment type="function">
    <text evidence="5">Catalyzes the conversion of N-formimidoyl-L-glutamate to L-glutamate and formamide.</text>
</comment>
<keyword evidence="2 5" id="KW-0378">Hydrolase</keyword>
<dbReference type="Pfam" id="PF00491">
    <property type="entry name" value="Arginase"/>
    <property type="match status" value="1"/>
</dbReference>
<keyword evidence="3 5" id="KW-0369">Histidine metabolism</keyword>
<feature type="binding site" evidence="5">
    <location>
        <position position="241"/>
    </location>
    <ligand>
        <name>Mn(2+)</name>
        <dbReference type="ChEBI" id="CHEBI:29035"/>
        <label>1</label>
    </ligand>
</feature>
<dbReference type="PROSITE" id="PS51409">
    <property type="entry name" value="ARGINASE_2"/>
    <property type="match status" value="1"/>
</dbReference>
<dbReference type="GO" id="GO:0050415">
    <property type="term" value="F:formimidoylglutamase activity"/>
    <property type="evidence" value="ECO:0007669"/>
    <property type="project" value="UniProtKB-EC"/>
</dbReference>
<dbReference type="Proteomes" id="UP000672097">
    <property type="component" value="Unassembled WGS sequence"/>
</dbReference>
<dbReference type="HAMAP" id="MF_00737">
    <property type="entry name" value="Formimidoylglutam"/>
    <property type="match status" value="1"/>
</dbReference>
<reference evidence="9 10" key="1">
    <citation type="submission" date="2021-04" db="EMBL/GenBank/DDBJ databases">
        <title>The genome sequence of type strain Ideonella paludis KCTC 32238.</title>
        <authorList>
            <person name="Liu Y."/>
        </authorList>
    </citation>
    <scope>NUCLEOTIDE SEQUENCE [LARGE SCALE GENOMIC DNA]</scope>
    <source>
        <strain evidence="9 10">KCTC 32238</strain>
    </source>
</reference>
<dbReference type="EC" id="3.5.3.8" evidence="5 6"/>
<dbReference type="SUPFAM" id="SSF52768">
    <property type="entry name" value="Arginase/deacetylase"/>
    <property type="match status" value="1"/>
</dbReference>
<dbReference type="InterPro" id="IPR006035">
    <property type="entry name" value="Ureohydrolase"/>
</dbReference>
<keyword evidence="10" id="KW-1185">Reference proteome</keyword>
<dbReference type="EMBL" id="JAGQDG010000004">
    <property type="protein sequence ID" value="MBQ0935946.1"/>
    <property type="molecule type" value="Genomic_DNA"/>
</dbReference>
<evidence type="ECO:0000256" key="1">
    <source>
        <dbReference type="ARBA" id="ARBA00022723"/>
    </source>
</evidence>
<dbReference type="PANTHER" id="PTHR11358:SF35">
    <property type="entry name" value="FORMIMIDOYLGLUTAMASE"/>
    <property type="match status" value="1"/>
</dbReference>